<reference evidence="1" key="1">
    <citation type="submission" date="2022-10" db="EMBL/GenBank/DDBJ databases">
        <authorList>
            <person name="Hyden B.L."/>
            <person name="Feng K."/>
            <person name="Yates T."/>
            <person name="Jawdy S."/>
            <person name="Smart L.B."/>
            <person name="Muchero W."/>
        </authorList>
    </citation>
    <scope>NUCLEOTIDE SEQUENCE</scope>
    <source>
        <tissue evidence="1">Shoot tip</tissue>
    </source>
</reference>
<evidence type="ECO:0000313" key="2">
    <source>
        <dbReference type="Proteomes" id="UP001141253"/>
    </source>
</evidence>
<comment type="caution">
    <text evidence="1">The sequence shown here is derived from an EMBL/GenBank/DDBJ whole genome shotgun (WGS) entry which is preliminary data.</text>
</comment>
<dbReference type="EMBL" id="JAPFFI010000026">
    <property type="protein sequence ID" value="KAJ6309469.1"/>
    <property type="molecule type" value="Genomic_DNA"/>
</dbReference>
<reference evidence="1" key="2">
    <citation type="journal article" date="2023" name="Int. J. Mol. Sci.">
        <title>De Novo Assembly and Annotation of 11 Diverse Shrub Willow (Salix) Genomes Reveals Novel Gene Organization in Sex-Linked Regions.</title>
        <authorList>
            <person name="Hyden B."/>
            <person name="Feng K."/>
            <person name="Yates T.B."/>
            <person name="Jawdy S."/>
            <person name="Cereghino C."/>
            <person name="Smart L.B."/>
            <person name="Muchero W."/>
        </authorList>
    </citation>
    <scope>NUCLEOTIDE SEQUENCE</scope>
    <source>
        <tissue evidence="1">Shoot tip</tissue>
    </source>
</reference>
<gene>
    <name evidence="1" type="ORF">OIU77_015266</name>
</gene>
<proteinExistence type="predicted"/>
<keyword evidence="2" id="KW-1185">Reference proteome</keyword>
<protein>
    <submittedName>
        <fullName evidence="1">Uncharacterized protein</fullName>
    </submittedName>
</protein>
<organism evidence="1 2">
    <name type="scientific">Salix suchowensis</name>
    <dbReference type="NCBI Taxonomy" id="1278906"/>
    <lineage>
        <taxon>Eukaryota</taxon>
        <taxon>Viridiplantae</taxon>
        <taxon>Streptophyta</taxon>
        <taxon>Embryophyta</taxon>
        <taxon>Tracheophyta</taxon>
        <taxon>Spermatophyta</taxon>
        <taxon>Magnoliopsida</taxon>
        <taxon>eudicotyledons</taxon>
        <taxon>Gunneridae</taxon>
        <taxon>Pentapetalae</taxon>
        <taxon>rosids</taxon>
        <taxon>fabids</taxon>
        <taxon>Malpighiales</taxon>
        <taxon>Salicaceae</taxon>
        <taxon>Saliceae</taxon>
        <taxon>Salix</taxon>
    </lineage>
</organism>
<name>A0ABQ8ZS96_9ROSI</name>
<sequence>MQLYLTIRSRPTITKIVNKKSTNVKVSKHMISRHTTND</sequence>
<accession>A0ABQ8ZS96</accession>
<dbReference type="Proteomes" id="UP001141253">
    <property type="component" value="Unassembled WGS sequence"/>
</dbReference>
<evidence type="ECO:0000313" key="1">
    <source>
        <dbReference type="EMBL" id="KAJ6309469.1"/>
    </source>
</evidence>